<accession>A0A419V0C7</accession>
<dbReference type="PANTHER" id="PTHR30404">
    <property type="entry name" value="N-ACETYLMURAMOYL-L-ALANINE AMIDASE"/>
    <property type="match status" value="1"/>
</dbReference>
<proteinExistence type="predicted"/>
<dbReference type="SUPFAM" id="SSF53187">
    <property type="entry name" value="Zn-dependent exopeptidases"/>
    <property type="match status" value="1"/>
</dbReference>
<evidence type="ECO:0000313" key="4">
    <source>
        <dbReference type="Proteomes" id="UP000285120"/>
    </source>
</evidence>
<keyword evidence="4" id="KW-1185">Reference proteome</keyword>
<name>A0A419V0C7_9BACL</name>
<dbReference type="CDD" id="cd02696">
    <property type="entry name" value="MurNAc-LAA"/>
    <property type="match status" value="1"/>
</dbReference>
<evidence type="ECO:0000313" key="3">
    <source>
        <dbReference type="EMBL" id="RKD71402.1"/>
    </source>
</evidence>
<dbReference type="EMBL" id="RAPK01000010">
    <property type="protein sequence ID" value="RKD71402.1"/>
    <property type="molecule type" value="Genomic_DNA"/>
</dbReference>
<dbReference type="Pfam" id="PF01520">
    <property type="entry name" value="Amidase_3"/>
    <property type="match status" value="1"/>
</dbReference>
<organism evidence="3 4">
    <name type="scientific">Sinobaca qinghaiensis</name>
    <dbReference type="NCBI Taxonomy" id="342944"/>
    <lineage>
        <taxon>Bacteria</taxon>
        <taxon>Bacillati</taxon>
        <taxon>Bacillota</taxon>
        <taxon>Bacilli</taxon>
        <taxon>Bacillales</taxon>
        <taxon>Sporolactobacillaceae</taxon>
        <taxon>Sinobaca</taxon>
    </lineage>
</organism>
<comment type="caution">
    <text evidence="3">The sequence shown here is derived from an EMBL/GenBank/DDBJ whole genome shotgun (WGS) entry which is preliminary data.</text>
</comment>
<protein>
    <submittedName>
        <fullName evidence="3">N-acetylmuramoyl-L-alanine amidase</fullName>
    </submittedName>
</protein>
<gene>
    <name evidence="3" type="ORF">ATL39_2799</name>
</gene>
<dbReference type="GO" id="GO:0030288">
    <property type="term" value="C:outer membrane-bounded periplasmic space"/>
    <property type="evidence" value="ECO:0007669"/>
    <property type="project" value="TreeGrafter"/>
</dbReference>
<dbReference type="AlphaFoldDB" id="A0A419V0C7"/>
<keyword evidence="1" id="KW-0378">Hydrolase</keyword>
<dbReference type="Gene3D" id="3.40.630.40">
    <property type="entry name" value="Zn-dependent exopeptidases"/>
    <property type="match status" value="1"/>
</dbReference>
<dbReference type="InterPro" id="IPR050695">
    <property type="entry name" value="N-acetylmuramoyl_amidase_3"/>
</dbReference>
<evidence type="ECO:0000256" key="1">
    <source>
        <dbReference type="ARBA" id="ARBA00022801"/>
    </source>
</evidence>
<reference evidence="3 4" key="1">
    <citation type="submission" date="2018-09" db="EMBL/GenBank/DDBJ databases">
        <title>Genomic Encyclopedia of Archaeal and Bacterial Type Strains, Phase II (KMG-II): from individual species to whole genera.</title>
        <authorList>
            <person name="Goeker M."/>
        </authorList>
    </citation>
    <scope>NUCLEOTIDE SEQUENCE [LARGE SCALE GENOMIC DNA]</scope>
    <source>
        <strain evidence="3 4">DSM 17008</strain>
    </source>
</reference>
<feature type="domain" description="MurNAc-LAA" evidence="2">
    <location>
        <begin position="65"/>
        <end position="173"/>
    </location>
</feature>
<dbReference type="Proteomes" id="UP000285120">
    <property type="component" value="Unassembled WGS sequence"/>
</dbReference>
<dbReference type="GO" id="GO:0008745">
    <property type="term" value="F:N-acetylmuramoyl-L-alanine amidase activity"/>
    <property type="evidence" value="ECO:0007669"/>
    <property type="project" value="InterPro"/>
</dbReference>
<sequence>MEKVKIMIDPGHGGRDPGAVANGLQEKNLVLTIAKHIQQTLLQNYHVDVRMTRERDTFVSLEGRAELANAWGADYFLSIHINAGGGSGFETFTFTKAGSKTKEYQKAVHEEIATRLYEKDRGMKEANFAVLRSTRMPAVLTENLFIDHPKDSLRLKDATVLKAIAQGHVNGLMKLLRLTPTRTSPAPAFKGERAYRILINDKQIGAYKETENVLAQVEQHLKTATKIEVQQL</sequence>
<dbReference type="InterPro" id="IPR002508">
    <property type="entry name" value="MurNAc-LAA_cat"/>
</dbReference>
<dbReference type="GO" id="GO:0009253">
    <property type="term" value="P:peptidoglycan catabolic process"/>
    <property type="evidence" value="ECO:0007669"/>
    <property type="project" value="InterPro"/>
</dbReference>
<evidence type="ECO:0000259" key="2">
    <source>
        <dbReference type="SMART" id="SM00646"/>
    </source>
</evidence>
<dbReference type="PANTHER" id="PTHR30404:SF0">
    <property type="entry name" value="N-ACETYLMURAMOYL-L-ALANINE AMIDASE AMIC"/>
    <property type="match status" value="1"/>
</dbReference>
<dbReference type="RefSeq" id="WP_120193935.1">
    <property type="nucleotide sequence ID" value="NZ_RAPK01000010.1"/>
</dbReference>
<dbReference type="SMART" id="SM00646">
    <property type="entry name" value="Ami_3"/>
    <property type="match status" value="1"/>
</dbReference>
<dbReference type="OrthoDB" id="9763643at2"/>